<accession>A0A0K2VDB9</accession>
<dbReference type="AlphaFoldDB" id="A0A0K2VDB9"/>
<organism evidence="1">
    <name type="scientific">Lepeophtheirus salmonis</name>
    <name type="common">Salmon louse</name>
    <name type="synonym">Caligus salmonis</name>
    <dbReference type="NCBI Taxonomy" id="72036"/>
    <lineage>
        <taxon>Eukaryota</taxon>
        <taxon>Metazoa</taxon>
        <taxon>Ecdysozoa</taxon>
        <taxon>Arthropoda</taxon>
        <taxon>Crustacea</taxon>
        <taxon>Multicrustacea</taxon>
        <taxon>Hexanauplia</taxon>
        <taxon>Copepoda</taxon>
        <taxon>Siphonostomatoida</taxon>
        <taxon>Caligidae</taxon>
        <taxon>Lepeophtheirus</taxon>
    </lineage>
</organism>
<dbReference type="EMBL" id="HACA01031118">
    <property type="protein sequence ID" value="CDW48479.1"/>
    <property type="molecule type" value="Transcribed_RNA"/>
</dbReference>
<proteinExistence type="predicted"/>
<protein>
    <submittedName>
        <fullName evidence="1">Uncharacterized protein</fullName>
    </submittedName>
</protein>
<name>A0A0K2VDB9_LEPSM</name>
<sequence length="72" mass="8296">MNILFRSLKLPLLTAPINDPTIVLIPYFLIQNALIPLKDITFTFEQASRSWLTDFIRIDFVDLSIQIQGFAN</sequence>
<evidence type="ECO:0000313" key="1">
    <source>
        <dbReference type="EMBL" id="CDW48479.1"/>
    </source>
</evidence>
<reference evidence="1" key="1">
    <citation type="submission" date="2014-05" db="EMBL/GenBank/DDBJ databases">
        <authorList>
            <person name="Chronopoulou M."/>
        </authorList>
    </citation>
    <scope>NUCLEOTIDE SEQUENCE</scope>
    <source>
        <tissue evidence="1">Whole organism</tissue>
    </source>
</reference>